<gene>
    <name evidence="2" type="ORF">AB6713_09205</name>
</gene>
<dbReference type="Proteomes" id="UP001566331">
    <property type="component" value="Unassembled WGS sequence"/>
</dbReference>
<evidence type="ECO:0000313" key="2">
    <source>
        <dbReference type="EMBL" id="MEZ0474796.1"/>
    </source>
</evidence>
<keyword evidence="1" id="KW-0812">Transmembrane</keyword>
<feature type="transmembrane region" description="Helical" evidence="1">
    <location>
        <begin position="80"/>
        <end position="102"/>
    </location>
</feature>
<comment type="caution">
    <text evidence="2">The sequence shown here is derived from an EMBL/GenBank/DDBJ whole genome shotgun (WGS) entry which is preliminary data.</text>
</comment>
<evidence type="ECO:0000313" key="3">
    <source>
        <dbReference type="Proteomes" id="UP001566331"/>
    </source>
</evidence>
<keyword evidence="3" id="KW-1185">Reference proteome</keyword>
<evidence type="ECO:0000256" key="1">
    <source>
        <dbReference type="SAM" id="Phobius"/>
    </source>
</evidence>
<keyword evidence="1" id="KW-0472">Membrane</keyword>
<keyword evidence="1" id="KW-1133">Transmembrane helix</keyword>
<dbReference type="RefSeq" id="WP_370564537.1">
    <property type="nucleotide sequence ID" value="NZ_JBFWIB010000008.1"/>
</dbReference>
<name>A0ABV4HPX5_9GAMM</name>
<evidence type="ECO:0008006" key="4">
    <source>
        <dbReference type="Google" id="ProtNLM"/>
    </source>
</evidence>
<organism evidence="2 3">
    <name type="scientific">Luteimonas salinilitoris</name>
    <dbReference type="NCBI Taxonomy" id="3237697"/>
    <lineage>
        <taxon>Bacteria</taxon>
        <taxon>Pseudomonadati</taxon>
        <taxon>Pseudomonadota</taxon>
        <taxon>Gammaproteobacteria</taxon>
        <taxon>Lysobacterales</taxon>
        <taxon>Lysobacteraceae</taxon>
        <taxon>Luteimonas</taxon>
    </lineage>
</organism>
<sequence>MEIVEVPARARAMAAASIRRMTCPRRRNGGNSRHAEAVGERNRIRWCRPGTGRDNPGSHVPVGFSANARIAPRVRGSVPAAIYFIFSGIAAFGAASDAWALARGGLKDRSRILQHLPEALQGSFLLQVPEILVVGLLVFWLLRVAFSTMVPRPTLPSAVARPRSNGRTTIATSRSSTS</sequence>
<dbReference type="EMBL" id="JBFWIC010000010">
    <property type="protein sequence ID" value="MEZ0474796.1"/>
    <property type="molecule type" value="Genomic_DNA"/>
</dbReference>
<accession>A0ABV4HPX5</accession>
<protein>
    <recommendedName>
        <fullName evidence="4">DUF4386 family protein</fullName>
    </recommendedName>
</protein>
<proteinExistence type="predicted"/>
<reference evidence="2 3" key="1">
    <citation type="submission" date="2024-07" db="EMBL/GenBank/DDBJ databases">
        <title>Luteimonas salilacus sp. nov., isolated from the shore soil of Salt Lake in Tibet of China.</title>
        <authorList>
            <person name="Zhang X."/>
            <person name="Li A."/>
        </authorList>
    </citation>
    <scope>NUCLEOTIDE SEQUENCE [LARGE SCALE GENOMIC DNA]</scope>
    <source>
        <strain evidence="2 3">B3-2-R+30</strain>
    </source>
</reference>
<feature type="transmembrane region" description="Helical" evidence="1">
    <location>
        <begin position="122"/>
        <end position="142"/>
    </location>
</feature>